<keyword evidence="2" id="KW-1185">Reference proteome</keyword>
<dbReference type="PANTHER" id="PTHR11063:SF8">
    <property type="entry name" value="DELTA-1-PYRROLINE-5-CARBOXYLATE SYNTHASE"/>
    <property type="match status" value="1"/>
</dbReference>
<dbReference type="SUPFAM" id="SSF53720">
    <property type="entry name" value="ALDH-like"/>
    <property type="match status" value="1"/>
</dbReference>
<name>A0AAQ4E1W5_AMBAM</name>
<proteinExistence type="predicted"/>
<dbReference type="GO" id="GO:0004350">
    <property type="term" value="F:glutamate-5-semialdehyde dehydrogenase activity"/>
    <property type="evidence" value="ECO:0007669"/>
    <property type="project" value="TreeGrafter"/>
</dbReference>
<dbReference type="EMBL" id="JARKHS020023579">
    <property type="protein sequence ID" value="KAK8768705.1"/>
    <property type="molecule type" value="Genomic_DNA"/>
</dbReference>
<dbReference type="InterPro" id="IPR016163">
    <property type="entry name" value="Ald_DH_C"/>
</dbReference>
<organism evidence="1 2">
    <name type="scientific">Amblyomma americanum</name>
    <name type="common">Lone star tick</name>
    <dbReference type="NCBI Taxonomy" id="6943"/>
    <lineage>
        <taxon>Eukaryota</taxon>
        <taxon>Metazoa</taxon>
        <taxon>Ecdysozoa</taxon>
        <taxon>Arthropoda</taxon>
        <taxon>Chelicerata</taxon>
        <taxon>Arachnida</taxon>
        <taxon>Acari</taxon>
        <taxon>Parasitiformes</taxon>
        <taxon>Ixodida</taxon>
        <taxon>Ixodoidea</taxon>
        <taxon>Ixodidae</taxon>
        <taxon>Amblyomminae</taxon>
        <taxon>Amblyomma</taxon>
    </lineage>
</organism>
<evidence type="ECO:0000313" key="2">
    <source>
        <dbReference type="Proteomes" id="UP001321473"/>
    </source>
</evidence>
<accession>A0AAQ4E1W5</accession>
<dbReference type="GO" id="GO:0005739">
    <property type="term" value="C:mitochondrion"/>
    <property type="evidence" value="ECO:0007669"/>
    <property type="project" value="TreeGrafter"/>
</dbReference>
<comment type="caution">
    <text evidence="1">The sequence shown here is derived from an EMBL/GenBank/DDBJ whole genome shotgun (WGS) entry which is preliminary data.</text>
</comment>
<evidence type="ECO:0000313" key="1">
    <source>
        <dbReference type="EMBL" id="KAK8768705.1"/>
    </source>
</evidence>
<dbReference type="Gene3D" id="3.40.309.10">
    <property type="entry name" value="Aldehyde Dehydrogenase, Chain A, domain 2"/>
    <property type="match status" value="1"/>
</dbReference>
<dbReference type="InterPro" id="IPR016161">
    <property type="entry name" value="Ald_DH/histidinol_DH"/>
</dbReference>
<dbReference type="Proteomes" id="UP001321473">
    <property type="component" value="Unassembled WGS sequence"/>
</dbReference>
<reference evidence="1 2" key="1">
    <citation type="journal article" date="2023" name="Arcadia Sci">
        <title>De novo assembly of a long-read Amblyomma americanum tick genome.</title>
        <authorList>
            <person name="Chou S."/>
            <person name="Poskanzer K.E."/>
            <person name="Rollins M."/>
            <person name="Thuy-Boun P.S."/>
        </authorList>
    </citation>
    <scope>NUCLEOTIDE SEQUENCE [LARGE SCALE GENOMIC DNA]</scope>
    <source>
        <strain evidence="1">F_SG_1</strain>
        <tissue evidence="1">Salivary glands</tissue>
    </source>
</reference>
<gene>
    <name evidence="1" type="ORF">V5799_014829</name>
</gene>
<dbReference type="AlphaFoldDB" id="A0AAQ4E1W5"/>
<sequence>MAQLLTFGPPAAPSMRIEYSGPQCAVEVVDSVDEALEDINTHGSSHTDAIVTENMDTAEWFPCGADSACVFHNCSTRYADGYRFGL</sequence>
<dbReference type="PANTHER" id="PTHR11063">
    <property type="entry name" value="GLUTAMATE SEMIALDEHYDE DEHYDROGENASE"/>
    <property type="match status" value="1"/>
</dbReference>
<feature type="non-terminal residue" evidence="1">
    <location>
        <position position="86"/>
    </location>
</feature>
<protein>
    <submittedName>
        <fullName evidence="1">Uncharacterized protein</fullName>
    </submittedName>
</protein>